<dbReference type="STRING" id="1121869.SAMN03084138_00250"/>
<name>A0A1I5JK87_9GAMM</name>
<sequence length="144" mass="16837">MFGWLSGLFGKEKLKSTDWVKKLMHANKTGSYSKYKEYYDKHVVRIHKTYHADFVRFERFANQTYKKNDQRAFLAIKTAMYAHKLGQIKVAACVTASVINLNKRLLDSKQLQIHPRLMRAATALHKQIIETHANSKLKKRKEKA</sequence>
<dbReference type="EMBL" id="FOWR01000001">
    <property type="protein sequence ID" value="SFO73089.1"/>
    <property type="molecule type" value="Genomic_DNA"/>
</dbReference>
<proteinExistence type="predicted"/>
<dbReference type="Proteomes" id="UP000182692">
    <property type="component" value="Unassembled WGS sequence"/>
</dbReference>
<dbReference type="GeneID" id="35873626"/>
<organism evidence="1 2">
    <name type="scientific">Enterovibrio norvegicus DSM 15893</name>
    <dbReference type="NCBI Taxonomy" id="1121869"/>
    <lineage>
        <taxon>Bacteria</taxon>
        <taxon>Pseudomonadati</taxon>
        <taxon>Pseudomonadota</taxon>
        <taxon>Gammaproteobacteria</taxon>
        <taxon>Vibrionales</taxon>
        <taxon>Vibrionaceae</taxon>
        <taxon>Enterovibrio</taxon>
    </lineage>
</organism>
<evidence type="ECO:0000313" key="1">
    <source>
        <dbReference type="EMBL" id="SFO73089.1"/>
    </source>
</evidence>
<evidence type="ECO:0000313" key="2">
    <source>
        <dbReference type="Proteomes" id="UP000182692"/>
    </source>
</evidence>
<reference evidence="1 2" key="1">
    <citation type="submission" date="2016-10" db="EMBL/GenBank/DDBJ databases">
        <authorList>
            <person name="de Groot N.N."/>
        </authorList>
    </citation>
    <scope>NUCLEOTIDE SEQUENCE [LARGE SCALE GENOMIC DNA]</scope>
    <source>
        <strain evidence="1 2">DSM 15893</strain>
    </source>
</reference>
<gene>
    <name evidence="1" type="ORF">SAMN03084138_00250</name>
</gene>
<dbReference type="RefSeq" id="WP_017015511.1">
    <property type="nucleotide sequence ID" value="NZ_FOWR01000001.1"/>
</dbReference>
<dbReference type="AlphaFoldDB" id="A0A1I5JK87"/>
<protein>
    <submittedName>
        <fullName evidence="1">Uncharacterized protein</fullName>
    </submittedName>
</protein>
<accession>A0A1I5JK87</accession>
<dbReference type="OrthoDB" id="5916981at2"/>